<sequence>MWVRTVLKMTEHSGQQDPAETLRRALSEHANQIHSHDSSHQTNQQLEQTTSMLQQTLNTQSTTQVDGAAASPVTPQLPHSCDVIPLTQKNSLEWWVIVGHFYSNVH</sequence>
<proteinExistence type="predicted"/>
<evidence type="ECO:0000313" key="2">
    <source>
        <dbReference type="EMBL" id="MED6240897.1"/>
    </source>
</evidence>
<protein>
    <submittedName>
        <fullName evidence="2">Uncharacterized protein</fullName>
    </submittedName>
</protein>
<name>A0ABU7ARX6_9TELE</name>
<feature type="compositionally biased region" description="Low complexity" evidence="1">
    <location>
        <begin position="48"/>
        <end position="64"/>
    </location>
</feature>
<dbReference type="Proteomes" id="UP001345963">
    <property type="component" value="Unassembled WGS sequence"/>
</dbReference>
<organism evidence="2 3">
    <name type="scientific">Ataeniobius toweri</name>
    <dbReference type="NCBI Taxonomy" id="208326"/>
    <lineage>
        <taxon>Eukaryota</taxon>
        <taxon>Metazoa</taxon>
        <taxon>Chordata</taxon>
        <taxon>Craniata</taxon>
        <taxon>Vertebrata</taxon>
        <taxon>Euteleostomi</taxon>
        <taxon>Actinopterygii</taxon>
        <taxon>Neopterygii</taxon>
        <taxon>Teleostei</taxon>
        <taxon>Neoteleostei</taxon>
        <taxon>Acanthomorphata</taxon>
        <taxon>Ovalentaria</taxon>
        <taxon>Atherinomorphae</taxon>
        <taxon>Cyprinodontiformes</taxon>
        <taxon>Goodeidae</taxon>
        <taxon>Ataeniobius</taxon>
    </lineage>
</organism>
<accession>A0ABU7ARX6</accession>
<dbReference type="EMBL" id="JAHUTI010027984">
    <property type="protein sequence ID" value="MED6240897.1"/>
    <property type="molecule type" value="Genomic_DNA"/>
</dbReference>
<keyword evidence="3" id="KW-1185">Reference proteome</keyword>
<feature type="region of interest" description="Disordered" evidence="1">
    <location>
        <begin position="29"/>
        <end position="77"/>
    </location>
</feature>
<gene>
    <name evidence="2" type="ORF">ATANTOWER_030686</name>
</gene>
<evidence type="ECO:0000313" key="3">
    <source>
        <dbReference type="Proteomes" id="UP001345963"/>
    </source>
</evidence>
<comment type="caution">
    <text evidence="2">The sequence shown here is derived from an EMBL/GenBank/DDBJ whole genome shotgun (WGS) entry which is preliminary data.</text>
</comment>
<evidence type="ECO:0000256" key="1">
    <source>
        <dbReference type="SAM" id="MobiDB-lite"/>
    </source>
</evidence>
<reference evidence="2 3" key="1">
    <citation type="submission" date="2021-07" db="EMBL/GenBank/DDBJ databases">
        <authorList>
            <person name="Palmer J.M."/>
        </authorList>
    </citation>
    <scope>NUCLEOTIDE SEQUENCE [LARGE SCALE GENOMIC DNA]</scope>
    <source>
        <strain evidence="2 3">AT_MEX2019</strain>
        <tissue evidence="2">Muscle</tissue>
    </source>
</reference>